<dbReference type="EMBL" id="MH161346">
    <property type="protein sequence ID" value="QKN19307.1"/>
    <property type="molecule type" value="Genomic_DNA"/>
</dbReference>
<comment type="subcellular location">
    <subcellularLocation>
        <location evidence="6">Cell membrane</location>
        <topology evidence="6">Multi-pass membrane protein</topology>
    </subcellularLocation>
    <subcellularLocation>
        <location evidence="1">Membrane</location>
        <topology evidence="1">Multi-pass membrane protein</topology>
    </subcellularLocation>
</comment>
<evidence type="ECO:0000256" key="2">
    <source>
        <dbReference type="ARBA" id="ARBA00010535"/>
    </source>
</evidence>
<dbReference type="HAMAP" id="MF_01350">
    <property type="entry name" value="NDH1_NuoH"/>
    <property type="match status" value="1"/>
</dbReference>
<evidence type="ECO:0000256" key="5">
    <source>
        <dbReference type="ARBA" id="ARBA00023136"/>
    </source>
</evidence>
<geneLocation type="mitochondrion" evidence="9"/>
<dbReference type="GO" id="GO:0008137">
    <property type="term" value="F:NADH dehydrogenase (ubiquinone) activity"/>
    <property type="evidence" value="ECO:0007669"/>
    <property type="project" value="UniProtKB-EC"/>
</dbReference>
<keyword evidence="4 8" id="KW-1133">Transmembrane helix</keyword>
<dbReference type="PROSITE" id="PS00668">
    <property type="entry name" value="COMPLEX1_ND1_2"/>
    <property type="match status" value="1"/>
</dbReference>
<gene>
    <name evidence="9" type="primary">nad1</name>
</gene>
<protein>
    <recommendedName>
        <fullName evidence="7">NADH-ubiquinone oxidoreductase chain 1</fullName>
        <ecNumber evidence="7">7.1.1.2</ecNumber>
    </recommendedName>
</protein>
<keyword evidence="7 9" id="KW-0496">Mitochondrion</keyword>
<dbReference type="GO" id="GO:0005886">
    <property type="term" value="C:plasma membrane"/>
    <property type="evidence" value="ECO:0007669"/>
    <property type="project" value="UniProtKB-SubCell"/>
</dbReference>
<keyword evidence="5 8" id="KW-0472">Membrane</keyword>
<feature type="transmembrane region" description="Helical" evidence="8">
    <location>
        <begin position="6"/>
        <end position="23"/>
    </location>
</feature>
<comment type="catalytic activity">
    <reaction evidence="7">
        <text>a ubiquinone + NADH + 5 H(+)(in) = a ubiquinol + NAD(+) + 4 H(+)(out)</text>
        <dbReference type="Rhea" id="RHEA:29091"/>
        <dbReference type="Rhea" id="RHEA-COMP:9565"/>
        <dbReference type="Rhea" id="RHEA-COMP:9566"/>
        <dbReference type="ChEBI" id="CHEBI:15378"/>
        <dbReference type="ChEBI" id="CHEBI:16389"/>
        <dbReference type="ChEBI" id="CHEBI:17976"/>
        <dbReference type="ChEBI" id="CHEBI:57540"/>
        <dbReference type="ChEBI" id="CHEBI:57945"/>
        <dbReference type="EC" id="7.1.1.2"/>
    </reaction>
</comment>
<feature type="transmembrane region" description="Helical" evidence="8">
    <location>
        <begin position="273"/>
        <end position="292"/>
    </location>
</feature>
<dbReference type="AlphaFoldDB" id="A0A6M9TUF7"/>
<feature type="transmembrane region" description="Helical" evidence="8">
    <location>
        <begin position="173"/>
        <end position="190"/>
    </location>
</feature>
<feature type="transmembrane region" description="Helical" evidence="8">
    <location>
        <begin position="228"/>
        <end position="253"/>
    </location>
</feature>
<evidence type="ECO:0000313" key="9">
    <source>
        <dbReference type="EMBL" id="QKN19307.1"/>
    </source>
</evidence>
<dbReference type="InterPro" id="IPR001694">
    <property type="entry name" value="NADH_UbQ_OxRdtase_su1/FPO"/>
</dbReference>
<feature type="transmembrane region" description="Helical" evidence="8">
    <location>
        <begin position="131"/>
        <end position="153"/>
    </location>
</feature>
<keyword evidence="3 6" id="KW-0812">Transmembrane</keyword>
<dbReference type="PANTHER" id="PTHR11432:SF3">
    <property type="entry name" value="NADH-UBIQUINONE OXIDOREDUCTASE CHAIN 1"/>
    <property type="match status" value="1"/>
</dbReference>
<evidence type="ECO:0000256" key="3">
    <source>
        <dbReference type="ARBA" id="ARBA00022692"/>
    </source>
</evidence>
<evidence type="ECO:0000256" key="8">
    <source>
        <dbReference type="SAM" id="Phobius"/>
    </source>
</evidence>
<organism evidence="9">
    <name type="scientific">Eudorina elegans</name>
    <dbReference type="NCBI Taxonomy" id="47282"/>
    <lineage>
        <taxon>Eukaryota</taxon>
        <taxon>Viridiplantae</taxon>
        <taxon>Chlorophyta</taxon>
        <taxon>core chlorophytes</taxon>
        <taxon>Chlorophyceae</taxon>
        <taxon>CS clade</taxon>
        <taxon>Chlamydomonadales</taxon>
        <taxon>Volvocaceae</taxon>
        <taxon>Eudorina</taxon>
    </lineage>
</organism>
<evidence type="ECO:0000256" key="1">
    <source>
        <dbReference type="ARBA" id="ARBA00004141"/>
    </source>
</evidence>
<dbReference type="GO" id="GO:0009060">
    <property type="term" value="P:aerobic respiration"/>
    <property type="evidence" value="ECO:0007669"/>
    <property type="project" value="TreeGrafter"/>
</dbReference>
<feature type="transmembrane region" description="Helical" evidence="8">
    <location>
        <begin position="95"/>
        <end position="119"/>
    </location>
</feature>
<dbReference type="PROSITE" id="PS00667">
    <property type="entry name" value="COMPLEX1_ND1_1"/>
    <property type="match status" value="1"/>
</dbReference>
<dbReference type="PANTHER" id="PTHR11432">
    <property type="entry name" value="NADH DEHYDROGENASE SUBUNIT 1"/>
    <property type="match status" value="1"/>
</dbReference>
<evidence type="ECO:0000256" key="6">
    <source>
        <dbReference type="RuleBase" id="RU000471"/>
    </source>
</evidence>
<evidence type="ECO:0000256" key="4">
    <source>
        <dbReference type="ARBA" id="ARBA00022989"/>
    </source>
</evidence>
<dbReference type="GO" id="GO:0003954">
    <property type="term" value="F:NADH dehydrogenase activity"/>
    <property type="evidence" value="ECO:0007669"/>
    <property type="project" value="TreeGrafter"/>
</dbReference>
<keyword evidence="7" id="KW-0830">Ubiquinone</keyword>
<dbReference type="InterPro" id="IPR018086">
    <property type="entry name" value="NADH_UbQ_OxRdtase_su1_CS"/>
</dbReference>
<accession>A0A6M9TUF7</accession>
<dbReference type="EC" id="7.1.1.2" evidence="7"/>
<evidence type="ECO:0000256" key="7">
    <source>
        <dbReference type="RuleBase" id="RU000473"/>
    </source>
</evidence>
<reference evidence="9" key="1">
    <citation type="journal article" date="2020" name="Genes (Basel)">
        <title>Phylogenetic Analysis and Substitution Rate Estimation of Colonial Volvocine Algae Based on Mitochondrial Genomes.</title>
        <authorList>
            <person name="Hu Y."/>
            <person name="Xing W."/>
            <person name="Hu Z."/>
            <person name="Liu G."/>
        </authorList>
    </citation>
    <scope>NUCLEOTIDE SEQUENCE</scope>
</reference>
<proteinExistence type="inferred from homology"/>
<name>A0A6M9TUF7_9CHLO</name>
<feature type="transmembrane region" description="Helical" evidence="8">
    <location>
        <begin position="68"/>
        <end position="89"/>
    </location>
</feature>
<dbReference type="Pfam" id="PF00146">
    <property type="entry name" value="NADHdh"/>
    <property type="match status" value="1"/>
</dbReference>
<sequence length="296" mass="31939">MIIASILILIVPVLLSVALFTLAERTVMASMQRRYGPNISGIGGLLQPFYDGLKLGVKEPILPDSSSAGAFAASPMISFVLSQVAWAGICISDASFQGLVLMAISSLAVYGVMLAGWASNSKYAFLGCLRSVALMVSYELSLGAALLSIGLFVTDATGMKNLNFSEMPDAPQYAMLPLCLIFLVCILAETKRVPFDLPEAEAELVAGYNVEYSSLGFALFFISEYANMAVMSALASLYFLGGFSAIKITALFFGFVWTRGTLPRYRYDSFMRLGWKAFLPLTLAFFALYASVDCCA</sequence>
<comment type="similarity">
    <text evidence="2 6">Belongs to the complex I subunit 1 family.</text>
</comment>
<keyword evidence="6" id="KW-0520">NAD</keyword>